<feature type="compositionally biased region" description="Low complexity" evidence="6">
    <location>
        <begin position="988"/>
        <end position="998"/>
    </location>
</feature>
<evidence type="ECO:0000256" key="2">
    <source>
        <dbReference type="ARBA" id="ARBA00023015"/>
    </source>
</evidence>
<dbReference type="Pfam" id="PF03704">
    <property type="entry name" value="BTAD"/>
    <property type="match status" value="1"/>
</dbReference>
<feature type="region of interest" description="Disordered" evidence="6">
    <location>
        <begin position="920"/>
        <end position="1008"/>
    </location>
</feature>
<accession>A0A927M806</accession>
<dbReference type="InterPro" id="IPR005158">
    <property type="entry name" value="BTAD"/>
</dbReference>
<keyword evidence="2" id="KW-0805">Transcription regulation</keyword>
<dbReference type="SUPFAM" id="SSF52540">
    <property type="entry name" value="P-loop containing nucleoside triphosphate hydrolases"/>
    <property type="match status" value="1"/>
</dbReference>
<dbReference type="InterPro" id="IPR036388">
    <property type="entry name" value="WH-like_DNA-bd_sf"/>
</dbReference>
<evidence type="ECO:0000313" key="9">
    <source>
        <dbReference type="Proteomes" id="UP000649753"/>
    </source>
</evidence>
<keyword evidence="3 5" id="KW-0238">DNA-binding</keyword>
<dbReference type="CDD" id="cd15831">
    <property type="entry name" value="BTAD"/>
    <property type="match status" value="1"/>
</dbReference>
<gene>
    <name evidence="8" type="ORF">H4W31_004238</name>
</gene>
<feature type="region of interest" description="Disordered" evidence="6">
    <location>
        <begin position="246"/>
        <end position="356"/>
    </location>
</feature>
<protein>
    <submittedName>
        <fullName evidence="8">DNA-binding SARP family transcriptional activator</fullName>
    </submittedName>
</protein>
<dbReference type="RefSeq" id="WP_192768225.1">
    <property type="nucleotide sequence ID" value="NZ_JADBEB010000001.1"/>
</dbReference>
<dbReference type="PROSITE" id="PS51755">
    <property type="entry name" value="OMPR_PHOB"/>
    <property type="match status" value="1"/>
</dbReference>
<dbReference type="InterPro" id="IPR001867">
    <property type="entry name" value="OmpR/PhoB-type_DNA-bd"/>
</dbReference>
<feature type="domain" description="OmpR/PhoB-type" evidence="7">
    <location>
        <begin position="1"/>
        <end position="94"/>
    </location>
</feature>
<dbReference type="PANTHER" id="PTHR35807">
    <property type="entry name" value="TRANSCRIPTIONAL REGULATOR REDD-RELATED"/>
    <property type="match status" value="1"/>
</dbReference>
<comment type="similarity">
    <text evidence="1">Belongs to the AfsR/DnrI/RedD regulatory family.</text>
</comment>
<keyword evidence="4" id="KW-0804">Transcription</keyword>
<sequence length="1008" mass="107331">MRYRILGPLAIEAAGVPLRIRSARVSALLATLLLEANRTVPTDRLIEAVWEWHAPPTARSQLTIVVSQLRRLLARAGAPPTTVLTETAGYRLTASTHEIDALLFEQWVGDAERAMADGALADAAEGLRAALDLWRGPALTGMDGQVIQTAATLLAERRAAVQSRRIELDFALGRHDCLVTELVGLVSADPFNERLRTDLIIALYRSGRVTHALDAFGEFRRRLADEFGIEPSPQLVALHRQILNRDPVLDPPLGPASPTSPGPTGRNEPDRPGRRPGGPPGHRRTGGLPGRRPDGMPRRRPAGQPRGPAHRRPGGRNGTAVLPCPGWVGLAEPGAPGTGAPEHWVSEESTRTVTPGPERISSLAAEARPTSAVAPAAGRAAVVPSGIDTAPVHLPATPADPRDVPVTPRQLPPAVADFVGREAELARIRRVVDARTGRPGPAVVVVAGLAGVGKTALAVRSGWQLGADHPDGCLYAELTDRQDVPVDPHEVLGAFLRALGVPDRSIPANRTERCALYRSVVAERRLLVVLDGAADEDQVRPLLPTGPASAALITARRPLTGLDGAQLVALDVLPVDSAVRLLTGMLPERVADDVPAAHRVAQLCDGLPLAIRVTGSRLAARAERSLAQSAERLADGTRRLDRLAEGGRDVRRGLATTYQRLAPATATLFRRLGSLPVAEFPGWLVVPLLDADRSTAELALTELVDAGLVHPGPAGSAGAVRYRMPELIRLYAQERVALDDPPPLRATAFRRAYWWLLELTLRADERVPGQGFPTGDLGPPEGFGPPAEVLRAVDDDPVGWLTAERRLVAAAVAHTATLGDTELAWRLAVAPTNFLQLRGYLDDWQRALDQAGTALRGRSAPARAEAVLALSSALLLLSRGEVTEAWTAARTGRRLFRELGDPQRVASCATVQWMATRRMHPLDPEGPVNPVGITQNAARRTGDDVGVPPTSSGAARRAGIARRATPAPRPAEHPAQFTSHGSVHRTPEVVAVVAGQVGPPDPVRPGGE</sequence>
<evidence type="ECO:0000256" key="6">
    <source>
        <dbReference type="SAM" id="MobiDB-lite"/>
    </source>
</evidence>
<dbReference type="SMART" id="SM01043">
    <property type="entry name" value="BTAD"/>
    <property type="match status" value="1"/>
</dbReference>
<dbReference type="GO" id="GO:0000160">
    <property type="term" value="P:phosphorelay signal transduction system"/>
    <property type="evidence" value="ECO:0007669"/>
    <property type="project" value="InterPro"/>
</dbReference>
<dbReference type="InterPro" id="IPR027417">
    <property type="entry name" value="P-loop_NTPase"/>
</dbReference>
<dbReference type="Gene3D" id="1.10.10.10">
    <property type="entry name" value="Winged helix-like DNA-binding domain superfamily/Winged helix DNA-binding domain"/>
    <property type="match status" value="1"/>
</dbReference>
<feature type="compositionally biased region" description="Pro residues" evidence="6">
    <location>
        <begin position="999"/>
        <end position="1008"/>
    </location>
</feature>
<dbReference type="GO" id="GO:0003677">
    <property type="term" value="F:DNA binding"/>
    <property type="evidence" value="ECO:0007669"/>
    <property type="project" value="UniProtKB-UniRule"/>
</dbReference>
<evidence type="ECO:0000256" key="4">
    <source>
        <dbReference type="ARBA" id="ARBA00023163"/>
    </source>
</evidence>
<feature type="compositionally biased region" description="Low complexity" evidence="6">
    <location>
        <begin position="954"/>
        <end position="966"/>
    </location>
</feature>
<evidence type="ECO:0000256" key="1">
    <source>
        <dbReference type="ARBA" id="ARBA00005820"/>
    </source>
</evidence>
<evidence type="ECO:0000256" key="5">
    <source>
        <dbReference type="PROSITE-ProRule" id="PRU01091"/>
    </source>
</evidence>
<dbReference type="SUPFAM" id="SSF48452">
    <property type="entry name" value="TPR-like"/>
    <property type="match status" value="1"/>
</dbReference>
<evidence type="ECO:0000313" key="8">
    <source>
        <dbReference type="EMBL" id="MBE1488600.1"/>
    </source>
</evidence>
<dbReference type="PANTHER" id="PTHR35807:SF1">
    <property type="entry name" value="TRANSCRIPTIONAL REGULATOR REDD"/>
    <property type="match status" value="1"/>
</dbReference>
<dbReference type="Pfam" id="PF00486">
    <property type="entry name" value="Trans_reg_C"/>
    <property type="match status" value="1"/>
</dbReference>
<evidence type="ECO:0000256" key="3">
    <source>
        <dbReference type="ARBA" id="ARBA00023125"/>
    </source>
</evidence>
<reference evidence="8" key="1">
    <citation type="submission" date="2020-10" db="EMBL/GenBank/DDBJ databases">
        <title>Sequencing the genomes of 1000 actinobacteria strains.</title>
        <authorList>
            <person name="Klenk H.-P."/>
        </authorList>
    </citation>
    <scope>NUCLEOTIDE SEQUENCE</scope>
    <source>
        <strain evidence="8">DSM 46832</strain>
    </source>
</reference>
<dbReference type="AlphaFoldDB" id="A0A927M806"/>
<dbReference type="EMBL" id="JADBEB010000001">
    <property type="protein sequence ID" value="MBE1488600.1"/>
    <property type="molecule type" value="Genomic_DNA"/>
</dbReference>
<dbReference type="PRINTS" id="PR00364">
    <property type="entry name" value="DISEASERSIST"/>
</dbReference>
<name>A0A927M806_9ACTN</name>
<evidence type="ECO:0000259" key="7">
    <source>
        <dbReference type="PROSITE" id="PS51755"/>
    </source>
</evidence>
<proteinExistence type="inferred from homology"/>
<feature type="compositionally biased region" description="Pro residues" evidence="6">
    <location>
        <begin position="249"/>
        <end position="261"/>
    </location>
</feature>
<dbReference type="SMART" id="SM00862">
    <property type="entry name" value="Trans_reg_C"/>
    <property type="match status" value="1"/>
</dbReference>
<dbReference type="GO" id="GO:0043531">
    <property type="term" value="F:ADP binding"/>
    <property type="evidence" value="ECO:0007669"/>
    <property type="project" value="InterPro"/>
</dbReference>
<dbReference type="GO" id="GO:0006355">
    <property type="term" value="P:regulation of DNA-templated transcription"/>
    <property type="evidence" value="ECO:0007669"/>
    <property type="project" value="InterPro"/>
</dbReference>
<dbReference type="Gene3D" id="3.40.50.300">
    <property type="entry name" value="P-loop containing nucleotide triphosphate hydrolases"/>
    <property type="match status" value="1"/>
</dbReference>
<dbReference type="InterPro" id="IPR016032">
    <property type="entry name" value="Sig_transdc_resp-reg_C-effctor"/>
</dbReference>
<dbReference type="InterPro" id="IPR011990">
    <property type="entry name" value="TPR-like_helical_dom_sf"/>
</dbReference>
<organism evidence="8 9">
    <name type="scientific">Plantactinospora soyae</name>
    <dbReference type="NCBI Taxonomy" id="1544732"/>
    <lineage>
        <taxon>Bacteria</taxon>
        <taxon>Bacillati</taxon>
        <taxon>Actinomycetota</taxon>
        <taxon>Actinomycetes</taxon>
        <taxon>Micromonosporales</taxon>
        <taxon>Micromonosporaceae</taxon>
        <taxon>Plantactinospora</taxon>
    </lineage>
</organism>
<dbReference type="SUPFAM" id="SSF46894">
    <property type="entry name" value="C-terminal effector domain of the bipartite response regulators"/>
    <property type="match status" value="1"/>
</dbReference>
<keyword evidence="9" id="KW-1185">Reference proteome</keyword>
<comment type="caution">
    <text evidence="8">The sequence shown here is derived from an EMBL/GenBank/DDBJ whole genome shotgun (WGS) entry which is preliminary data.</text>
</comment>
<dbReference type="InterPro" id="IPR051677">
    <property type="entry name" value="AfsR-DnrI-RedD_regulator"/>
</dbReference>
<dbReference type="Proteomes" id="UP000649753">
    <property type="component" value="Unassembled WGS sequence"/>
</dbReference>
<dbReference type="Gene3D" id="1.25.40.10">
    <property type="entry name" value="Tetratricopeptide repeat domain"/>
    <property type="match status" value="1"/>
</dbReference>
<feature type="DNA-binding region" description="OmpR/PhoB-type" evidence="5">
    <location>
        <begin position="1"/>
        <end position="94"/>
    </location>
</feature>